<dbReference type="Proteomes" id="UP000246744">
    <property type="component" value="Unassembled WGS sequence"/>
</dbReference>
<comment type="caution">
    <text evidence="6">The sequence shown here is derived from an EMBL/GenBank/DDBJ whole genome shotgun (WGS) entry which is preliminary data.</text>
</comment>
<feature type="domain" description="HTH lysR-type" evidence="5">
    <location>
        <begin position="4"/>
        <end position="61"/>
    </location>
</feature>
<dbReference type="InterPro" id="IPR036388">
    <property type="entry name" value="WH-like_DNA-bd_sf"/>
</dbReference>
<evidence type="ECO:0000259" key="5">
    <source>
        <dbReference type="PROSITE" id="PS50931"/>
    </source>
</evidence>
<dbReference type="GO" id="GO:0006351">
    <property type="term" value="P:DNA-templated transcription"/>
    <property type="evidence" value="ECO:0007669"/>
    <property type="project" value="TreeGrafter"/>
</dbReference>
<dbReference type="Pfam" id="PF00126">
    <property type="entry name" value="HTH_1"/>
    <property type="match status" value="1"/>
</dbReference>
<sequence>MHDQRLKDIVPFVASVECGSFAKAAERLHVTGSAISKSVSRLERRLGSQLLERTTRSLALTDAGQAYYQTCTRIMEELLEAEAVLAAQRTIPAGRLRLAAPTTYGRLGVMPVLLPFCQHHPELEISMAFSDRFVDLFEEGIDVAVRIGHAADLPASVGSRLLGREKMVFCASPGYLAQYGQPTNRAELLQHKAILYERVDGSAKPWLLTTEDGHADWCEAPCRMALGDVDAQVQAVCAGLGIGQMPTWLIRQQLKSGELCVILPGIQPDGLALNLVWPRRKQLLPKVDALLAALNNLDIGASVLAEIAGQRESGKE</sequence>
<organism evidence="6 7">
    <name type="scientific">Mangrovibacter plantisponsor</name>
    <dbReference type="NCBI Taxonomy" id="451513"/>
    <lineage>
        <taxon>Bacteria</taxon>
        <taxon>Pseudomonadati</taxon>
        <taxon>Pseudomonadota</taxon>
        <taxon>Gammaproteobacteria</taxon>
        <taxon>Enterobacterales</taxon>
        <taxon>Enterobacteriaceae</taxon>
        <taxon>Mangrovibacter</taxon>
    </lineage>
</organism>
<reference evidence="6 7" key="1">
    <citation type="submission" date="2018-05" db="EMBL/GenBank/DDBJ databases">
        <title>Genomic Encyclopedia of Type Strains, Phase IV (KMG-IV): sequencing the most valuable type-strain genomes for metagenomic binning, comparative biology and taxonomic classification.</title>
        <authorList>
            <person name="Goeker M."/>
        </authorList>
    </citation>
    <scope>NUCLEOTIDE SEQUENCE [LARGE SCALE GENOMIC DNA]</scope>
    <source>
        <strain evidence="6 7">DSM 19579</strain>
    </source>
</reference>
<gene>
    <name evidence="6" type="ORF">DES37_107200</name>
</gene>
<dbReference type="Pfam" id="PF03466">
    <property type="entry name" value="LysR_substrate"/>
    <property type="match status" value="1"/>
</dbReference>
<dbReference type="SUPFAM" id="SSF53850">
    <property type="entry name" value="Periplasmic binding protein-like II"/>
    <property type="match status" value="1"/>
</dbReference>
<evidence type="ECO:0000313" key="7">
    <source>
        <dbReference type="Proteomes" id="UP000246744"/>
    </source>
</evidence>
<dbReference type="PROSITE" id="PS50931">
    <property type="entry name" value="HTH_LYSR"/>
    <property type="match status" value="1"/>
</dbReference>
<keyword evidence="4" id="KW-0804">Transcription</keyword>
<dbReference type="InterPro" id="IPR005119">
    <property type="entry name" value="LysR_subst-bd"/>
</dbReference>
<dbReference type="PANTHER" id="PTHR30537">
    <property type="entry name" value="HTH-TYPE TRANSCRIPTIONAL REGULATOR"/>
    <property type="match status" value="1"/>
</dbReference>
<dbReference type="PANTHER" id="PTHR30537:SF5">
    <property type="entry name" value="HTH-TYPE TRANSCRIPTIONAL ACTIVATOR TTDR-RELATED"/>
    <property type="match status" value="1"/>
</dbReference>
<dbReference type="Gene3D" id="3.40.190.290">
    <property type="match status" value="1"/>
</dbReference>
<evidence type="ECO:0000256" key="4">
    <source>
        <dbReference type="ARBA" id="ARBA00023163"/>
    </source>
</evidence>
<dbReference type="RefSeq" id="WP_110026110.1">
    <property type="nucleotide sequence ID" value="NZ_QGTS01000007.1"/>
</dbReference>
<evidence type="ECO:0000256" key="2">
    <source>
        <dbReference type="ARBA" id="ARBA00023015"/>
    </source>
</evidence>
<dbReference type="GO" id="GO:0043565">
    <property type="term" value="F:sequence-specific DNA binding"/>
    <property type="evidence" value="ECO:0007669"/>
    <property type="project" value="TreeGrafter"/>
</dbReference>
<name>A0A317PYJ2_9ENTR</name>
<keyword evidence="3 6" id="KW-0238">DNA-binding</keyword>
<dbReference type="EMBL" id="QGTS01000007">
    <property type="protein sequence ID" value="PWW08156.1"/>
    <property type="molecule type" value="Genomic_DNA"/>
</dbReference>
<accession>A0A317PYJ2</accession>
<evidence type="ECO:0000256" key="1">
    <source>
        <dbReference type="ARBA" id="ARBA00009437"/>
    </source>
</evidence>
<comment type="similarity">
    <text evidence="1">Belongs to the LysR transcriptional regulatory family.</text>
</comment>
<dbReference type="OrthoDB" id="9110639at2"/>
<dbReference type="Gene3D" id="1.10.10.10">
    <property type="entry name" value="Winged helix-like DNA-binding domain superfamily/Winged helix DNA-binding domain"/>
    <property type="match status" value="1"/>
</dbReference>
<keyword evidence="2" id="KW-0805">Transcription regulation</keyword>
<dbReference type="PRINTS" id="PR00039">
    <property type="entry name" value="HTHLYSR"/>
</dbReference>
<dbReference type="GO" id="GO:0003700">
    <property type="term" value="F:DNA-binding transcription factor activity"/>
    <property type="evidence" value="ECO:0007669"/>
    <property type="project" value="InterPro"/>
</dbReference>
<dbReference type="SUPFAM" id="SSF46785">
    <property type="entry name" value="Winged helix' DNA-binding domain"/>
    <property type="match status" value="1"/>
</dbReference>
<dbReference type="InterPro" id="IPR036390">
    <property type="entry name" value="WH_DNA-bd_sf"/>
</dbReference>
<dbReference type="InterPro" id="IPR058163">
    <property type="entry name" value="LysR-type_TF_proteobact-type"/>
</dbReference>
<dbReference type="InterPro" id="IPR000847">
    <property type="entry name" value="LysR_HTH_N"/>
</dbReference>
<dbReference type="FunFam" id="1.10.10.10:FF:000001">
    <property type="entry name" value="LysR family transcriptional regulator"/>
    <property type="match status" value="1"/>
</dbReference>
<dbReference type="AlphaFoldDB" id="A0A317PYJ2"/>
<evidence type="ECO:0000313" key="6">
    <source>
        <dbReference type="EMBL" id="PWW08156.1"/>
    </source>
</evidence>
<keyword evidence="7" id="KW-1185">Reference proteome</keyword>
<protein>
    <submittedName>
        <fullName evidence="6">DNA-binding transcriptional LysR family regulator</fullName>
    </submittedName>
</protein>
<proteinExistence type="inferred from homology"/>
<evidence type="ECO:0000256" key="3">
    <source>
        <dbReference type="ARBA" id="ARBA00023125"/>
    </source>
</evidence>